<comment type="caution">
    <text evidence="1">The sequence shown here is derived from an EMBL/GenBank/DDBJ whole genome shotgun (WGS) entry which is preliminary data.</text>
</comment>
<evidence type="ECO:0000313" key="1">
    <source>
        <dbReference type="EMBL" id="KAL2747399.1"/>
    </source>
</evidence>
<sequence>MSGVRKQVLEKQKSVFRSGVPQRNIEKLRSFAGPLRDDVMRVRKELFFGSVVAILHCVCRQVARSVSLLVITVFQEFYEFRRALRIHRGRHNAFDTHSCFSSSYIQMLFLLPNLQLGNKKRRYLNRMRKSHIIPWFEEDDHIIVAVKEWIGNTENFSERASIRFFFLIVEILSQFKKESPYTATFTGILQ</sequence>
<dbReference type="AlphaFoldDB" id="A0ABD2CQK7"/>
<proteinExistence type="predicted"/>
<evidence type="ECO:0000313" key="2">
    <source>
        <dbReference type="Proteomes" id="UP001607303"/>
    </source>
</evidence>
<protein>
    <submittedName>
        <fullName evidence="1">Uncharacterized protein</fullName>
    </submittedName>
</protein>
<dbReference type="Proteomes" id="UP001607303">
    <property type="component" value="Unassembled WGS sequence"/>
</dbReference>
<gene>
    <name evidence="1" type="ORF">V1477_004091</name>
</gene>
<organism evidence="1 2">
    <name type="scientific">Vespula maculifrons</name>
    <name type="common">Eastern yellow jacket</name>
    <name type="synonym">Wasp</name>
    <dbReference type="NCBI Taxonomy" id="7453"/>
    <lineage>
        <taxon>Eukaryota</taxon>
        <taxon>Metazoa</taxon>
        <taxon>Ecdysozoa</taxon>
        <taxon>Arthropoda</taxon>
        <taxon>Hexapoda</taxon>
        <taxon>Insecta</taxon>
        <taxon>Pterygota</taxon>
        <taxon>Neoptera</taxon>
        <taxon>Endopterygota</taxon>
        <taxon>Hymenoptera</taxon>
        <taxon>Apocrita</taxon>
        <taxon>Aculeata</taxon>
        <taxon>Vespoidea</taxon>
        <taxon>Vespidae</taxon>
        <taxon>Vespinae</taxon>
        <taxon>Vespula</taxon>
    </lineage>
</organism>
<name>A0ABD2CQK7_VESMC</name>
<keyword evidence="2" id="KW-1185">Reference proteome</keyword>
<dbReference type="EMBL" id="JAYRBN010000035">
    <property type="protein sequence ID" value="KAL2747399.1"/>
    <property type="molecule type" value="Genomic_DNA"/>
</dbReference>
<reference evidence="1 2" key="1">
    <citation type="journal article" date="2024" name="Ann. Entomol. Soc. Am.">
        <title>Genomic analyses of the southern and eastern yellowjacket wasps (Hymenoptera: Vespidae) reveal evolutionary signatures of social life.</title>
        <authorList>
            <person name="Catto M.A."/>
            <person name="Caine P.B."/>
            <person name="Orr S.E."/>
            <person name="Hunt B.G."/>
            <person name="Goodisman M.A.D."/>
        </authorList>
    </citation>
    <scope>NUCLEOTIDE SEQUENCE [LARGE SCALE GENOMIC DNA]</scope>
    <source>
        <strain evidence="1">232</strain>
        <tissue evidence="1">Head and thorax</tissue>
    </source>
</reference>
<accession>A0ABD2CQK7</accession>